<evidence type="ECO:0000256" key="1">
    <source>
        <dbReference type="SAM" id="MobiDB-lite"/>
    </source>
</evidence>
<dbReference type="EMBL" id="JAKOGI010000478">
    <property type="protein sequence ID" value="KAJ8434455.1"/>
    <property type="molecule type" value="Genomic_DNA"/>
</dbReference>
<sequence>MHELRGLNSVSMKLPLSPLQKATLGVGLPSFPYSTIAAFTLLSMAFPRALNTKAMNEFAAEYYELPELPQVIFYAILLNEAEKLGVLHGPRLRSLEVALTELRRGAFEPWMWLFSDRVYEARFCPKRAGLQGERETFIWHWTSASCPPRPLPKDFHVLCPCFSLVEAEAAAAESELPEIVQAIFYAMLLNETLELGMAHEYTAVSMKSSLVGLRWSTFEVWMHIMGEVIRGAQLYRPPKEVDVQGARDGQGEGSGSAGPPAPSSDEE</sequence>
<organism evidence="2 3">
    <name type="scientific">Carnegiea gigantea</name>
    <dbReference type="NCBI Taxonomy" id="171969"/>
    <lineage>
        <taxon>Eukaryota</taxon>
        <taxon>Viridiplantae</taxon>
        <taxon>Streptophyta</taxon>
        <taxon>Embryophyta</taxon>
        <taxon>Tracheophyta</taxon>
        <taxon>Spermatophyta</taxon>
        <taxon>Magnoliopsida</taxon>
        <taxon>eudicotyledons</taxon>
        <taxon>Gunneridae</taxon>
        <taxon>Pentapetalae</taxon>
        <taxon>Caryophyllales</taxon>
        <taxon>Cactineae</taxon>
        <taxon>Cactaceae</taxon>
        <taxon>Cactoideae</taxon>
        <taxon>Echinocereeae</taxon>
        <taxon>Carnegiea</taxon>
    </lineage>
</organism>
<name>A0A9Q1K0Y8_9CARY</name>
<proteinExistence type="predicted"/>
<keyword evidence="3" id="KW-1185">Reference proteome</keyword>
<gene>
    <name evidence="2" type="ORF">Cgig2_025425</name>
</gene>
<evidence type="ECO:0000313" key="2">
    <source>
        <dbReference type="EMBL" id="KAJ8434455.1"/>
    </source>
</evidence>
<comment type="caution">
    <text evidence="2">The sequence shown here is derived from an EMBL/GenBank/DDBJ whole genome shotgun (WGS) entry which is preliminary data.</text>
</comment>
<dbReference type="Proteomes" id="UP001153076">
    <property type="component" value="Unassembled WGS sequence"/>
</dbReference>
<dbReference type="AlphaFoldDB" id="A0A9Q1K0Y8"/>
<reference evidence="2" key="1">
    <citation type="submission" date="2022-04" db="EMBL/GenBank/DDBJ databases">
        <title>Carnegiea gigantea Genome sequencing and assembly v2.</title>
        <authorList>
            <person name="Copetti D."/>
            <person name="Sanderson M.J."/>
            <person name="Burquez A."/>
            <person name="Wojciechowski M.F."/>
        </authorList>
    </citation>
    <scope>NUCLEOTIDE SEQUENCE</scope>
    <source>
        <strain evidence="2">SGP5-SGP5p</strain>
        <tissue evidence="2">Aerial part</tissue>
    </source>
</reference>
<protein>
    <submittedName>
        <fullName evidence="2">Uncharacterized protein</fullName>
    </submittedName>
</protein>
<feature type="region of interest" description="Disordered" evidence="1">
    <location>
        <begin position="240"/>
        <end position="267"/>
    </location>
</feature>
<evidence type="ECO:0000313" key="3">
    <source>
        <dbReference type="Proteomes" id="UP001153076"/>
    </source>
</evidence>
<accession>A0A9Q1K0Y8</accession>